<reference evidence="4" key="1">
    <citation type="submission" date="2017-02" db="UniProtKB">
        <authorList>
            <consortium name="WormBaseParasite"/>
        </authorList>
    </citation>
    <scope>IDENTIFICATION</scope>
</reference>
<keyword evidence="3" id="KW-1185">Reference proteome</keyword>
<reference evidence="2 3" key="2">
    <citation type="submission" date="2018-11" db="EMBL/GenBank/DDBJ databases">
        <authorList>
            <consortium name="Pathogen Informatics"/>
        </authorList>
    </citation>
    <scope>NUCLEOTIDE SEQUENCE [LARGE SCALE GENOMIC DNA]</scope>
</reference>
<evidence type="ECO:0000313" key="4">
    <source>
        <dbReference type="WBParaSite" id="TCLT_0001053501-mRNA-1"/>
    </source>
</evidence>
<organism evidence="4">
    <name type="scientific">Thelazia callipaeda</name>
    <name type="common">Oriental eyeworm</name>
    <name type="synonym">Parasitic nematode</name>
    <dbReference type="NCBI Taxonomy" id="103827"/>
    <lineage>
        <taxon>Eukaryota</taxon>
        <taxon>Metazoa</taxon>
        <taxon>Ecdysozoa</taxon>
        <taxon>Nematoda</taxon>
        <taxon>Chromadorea</taxon>
        <taxon>Rhabditida</taxon>
        <taxon>Spirurina</taxon>
        <taxon>Spiruromorpha</taxon>
        <taxon>Thelazioidea</taxon>
        <taxon>Thelaziidae</taxon>
        <taxon>Thelazia</taxon>
    </lineage>
</organism>
<evidence type="ECO:0000256" key="1">
    <source>
        <dbReference type="SAM" id="SignalP"/>
    </source>
</evidence>
<dbReference type="WBParaSite" id="TCLT_0001053501-mRNA-1">
    <property type="protein sequence ID" value="TCLT_0001053501-mRNA-1"/>
    <property type="gene ID" value="TCLT_0001053501"/>
</dbReference>
<name>A0A0N5DBH3_THECL</name>
<feature type="signal peptide" evidence="1">
    <location>
        <begin position="1"/>
        <end position="22"/>
    </location>
</feature>
<dbReference type="AlphaFoldDB" id="A0A0N5DBH3"/>
<evidence type="ECO:0000313" key="2">
    <source>
        <dbReference type="EMBL" id="VDN08223.1"/>
    </source>
</evidence>
<accession>A0A0N5DBH3</accession>
<sequence>MSMVAVFKSLLLAYSTVDLFYALKAAIAAFSTQIRDEWLQCFYHGHPSCFDPNIQCREIDSQYQYYSKCYSFFERQGRYYANFTWEQMVIGLTTSSGALRELPTQIYL</sequence>
<dbReference type="EMBL" id="UYYF01005155">
    <property type="protein sequence ID" value="VDN08223.1"/>
    <property type="molecule type" value="Genomic_DNA"/>
</dbReference>
<evidence type="ECO:0000313" key="3">
    <source>
        <dbReference type="Proteomes" id="UP000276776"/>
    </source>
</evidence>
<dbReference type="Proteomes" id="UP000276776">
    <property type="component" value="Unassembled WGS sequence"/>
</dbReference>
<dbReference type="OrthoDB" id="5872181at2759"/>
<feature type="chain" id="PRO_5043126748" evidence="1">
    <location>
        <begin position="23"/>
        <end position="108"/>
    </location>
</feature>
<keyword evidence="1" id="KW-0732">Signal</keyword>
<proteinExistence type="predicted"/>
<protein>
    <submittedName>
        <fullName evidence="4">Anoctamin</fullName>
    </submittedName>
</protein>
<gene>
    <name evidence="2" type="ORF">TCLT_LOCUS10524</name>
</gene>